<proteinExistence type="predicted"/>
<evidence type="ECO:0000313" key="2">
    <source>
        <dbReference type="Proteomes" id="UP000607653"/>
    </source>
</evidence>
<accession>A0A822YVF9</accession>
<keyword evidence="2" id="KW-1185">Reference proteome</keyword>
<dbReference type="EMBL" id="DUZY01000004">
    <property type="protein sequence ID" value="DAD35551.1"/>
    <property type="molecule type" value="Genomic_DNA"/>
</dbReference>
<name>A0A822YVF9_NELNU</name>
<protein>
    <submittedName>
        <fullName evidence="1">Uncharacterized protein</fullName>
    </submittedName>
</protein>
<sequence>MDRKKYKKGNSHIYKTLHNYKNGWNSLPIYYKILFEDLKISDRVFGSVGVYPINVVT</sequence>
<comment type="caution">
    <text evidence="1">The sequence shown here is derived from an EMBL/GenBank/DDBJ whole genome shotgun (WGS) entry which is preliminary data.</text>
</comment>
<evidence type="ECO:0000313" key="1">
    <source>
        <dbReference type="EMBL" id="DAD35551.1"/>
    </source>
</evidence>
<organism evidence="1 2">
    <name type="scientific">Nelumbo nucifera</name>
    <name type="common">Sacred lotus</name>
    <dbReference type="NCBI Taxonomy" id="4432"/>
    <lineage>
        <taxon>Eukaryota</taxon>
        <taxon>Viridiplantae</taxon>
        <taxon>Streptophyta</taxon>
        <taxon>Embryophyta</taxon>
        <taxon>Tracheophyta</taxon>
        <taxon>Spermatophyta</taxon>
        <taxon>Magnoliopsida</taxon>
        <taxon>Proteales</taxon>
        <taxon>Nelumbonaceae</taxon>
        <taxon>Nelumbo</taxon>
    </lineage>
</organism>
<dbReference type="Proteomes" id="UP000607653">
    <property type="component" value="Unassembled WGS sequence"/>
</dbReference>
<dbReference type="AlphaFoldDB" id="A0A822YVF9"/>
<reference evidence="1 2" key="1">
    <citation type="journal article" date="2020" name="Mol. Biol. Evol.">
        <title>Distinct Expression and Methylation Patterns for Genes with Different Fates following a Single Whole-Genome Duplication in Flowering Plants.</title>
        <authorList>
            <person name="Shi T."/>
            <person name="Rahmani R.S."/>
            <person name="Gugger P.F."/>
            <person name="Wang M."/>
            <person name="Li H."/>
            <person name="Zhang Y."/>
            <person name="Li Z."/>
            <person name="Wang Q."/>
            <person name="Van de Peer Y."/>
            <person name="Marchal K."/>
            <person name="Chen J."/>
        </authorList>
    </citation>
    <scope>NUCLEOTIDE SEQUENCE [LARGE SCALE GENOMIC DNA]</scope>
    <source>
        <tissue evidence="1">Leaf</tissue>
    </source>
</reference>
<gene>
    <name evidence="1" type="ORF">HUJ06_006190</name>
</gene>